<name>A0ACD0P4S1_9BASI</name>
<reference evidence="1 2" key="1">
    <citation type="journal article" date="2018" name="Mol. Biol. Evol.">
        <title>Broad Genomic Sampling Reveals a Smut Pathogenic Ancestry of the Fungal Clade Ustilaginomycotina.</title>
        <authorList>
            <person name="Kijpornyongpan T."/>
            <person name="Mondo S.J."/>
            <person name="Barry K."/>
            <person name="Sandor L."/>
            <person name="Lee J."/>
            <person name="Lipzen A."/>
            <person name="Pangilinan J."/>
            <person name="LaButti K."/>
            <person name="Hainaut M."/>
            <person name="Henrissat B."/>
            <person name="Grigoriev I.V."/>
            <person name="Spatafora J.W."/>
            <person name="Aime M.C."/>
        </authorList>
    </citation>
    <scope>NUCLEOTIDE SEQUENCE [LARGE SCALE GENOMIC DNA]</scope>
    <source>
        <strain evidence="1 2">SA 807</strain>
    </source>
</reference>
<gene>
    <name evidence="1" type="ORF">IE53DRAFT_408987</name>
</gene>
<accession>A0ACD0P4S1</accession>
<evidence type="ECO:0000313" key="1">
    <source>
        <dbReference type="EMBL" id="PWN53025.1"/>
    </source>
</evidence>
<organism evidence="1 2">
    <name type="scientific">Violaceomyces palustris</name>
    <dbReference type="NCBI Taxonomy" id="1673888"/>
    <lineage>
        <taxon>Eukaryota</taxon>
        <taxon>Fungi</taxon>
        <taxon>Dikarya</taxon>
        <taxon>Basidiomycota</taxon>
        <taxon>Ustilaginomycotina</taxon>
        <taxon>Ustilaginomycetes</taxon>
        <taxon>Violaceomycetales</taxon>
        <taxon>Violaceomycetaceae</taxon>
        <taxon>Violaceomyces</taxon>
    </lineage>
</organism>
<evidence type="ECO:0000313" key="2">
    <source>
        <dbReference type="Proteomes" id="UP000245626"/>
    </source>
</evidence>
<dbReference type="EMBL" id="KZ819745">
    <property type="protein sequence ID" value="PWN53025.1"/>
    <property type="molecule type" value="Genomic_DNA"/>
</dbReference>
<proteinExistence type="predicted"/>
<dbReference type="Proteomes" id="UP000245626">
    <property type="component" value="Unassembled WGS sequence"/>
</dbReference>
<keyword evidence="2" id="KW-1185">Reference proteome</keyword>
<sequence length="158" mass="17535">MPSSRTPPFRPFLRKLLFKSMEEDDGCVEKPITSVAETRLVPLAEERATTLALLAEVPISFYLFPFQEIDEQIIIVIADLGPTSHVRRMLRTQPGSADVSEKPDQSSVHGIWSTHLLFYSFLGVNQGLDGNDRYGSATLSAYSPGKYTQGSVVCMHDT</sequence>
<protein>
    <submittedName>
        <fullName evidence="1">Uncharacterized protein</fullName>
    </submittedName>
</protein>